<dbReference type="EMBL" id="KZ293726">
    <property type="protein sequence ID" value="PBK81677.1"/>
    <property type="molecule type" value="Genomic_DNA"/>
</dbReference>
<proteinExistence type="predicted"/>
<feature type="region of interest" description="Disordered" evidence="1">
    <location>
        <begin position="407"/>
        <end position="444"/>
    </location>
</feature>
<organism evidence="2 3">
    <name type="scientific">Armillaria gallica</name>
    <name type="common">Bulbous honey fungus</name>
    <name type="synonym">Armillaria bulbosa</name>
    <dbReference type="NCBI Taxonomy" id="47427"/>
    <lineage>
        <taxon>Eukaryota</taxon>
        <taxon>Fungi</taxon>
        <taxon>Dikarya</taxon>
        <taxon>Basidiomycota</taxon>
        <taxon>Agaricomycotina</taxon>
        <taxon>Agaricomycetes</taxon>
        <taxon>Agaricomycetidae</taxon>
        <taxon>Agaricales</taxon>
        <taxon>Marasmiineae</taxon>
        <taxon>Physalacriaceae</taxon>
        <taxon>Armillaria</taxon>
    </lineage>
</organism>
<protein>
    <submittedName>
        <fullName evidence="2">Uncharacterized protein</fullName>
    </submittedName>
</protein>
<feature type="region of interest" description="Disordered" evidence="1">
    <location>
        <begin position="235"/>
        <end position="254"/>
    </location>
</feature>
<dbReference type="AlphaFoldDB" id="A0A2H3CY22"/>
<evidence type="ECO:0000256" key="1">
    <source>
        <dbReference type="SAM" id="MobiDB-lite"/>
    </source>
</evidence>
<feature type="compositionally biased region" description="Acidic residues" evidence="1">
    <location>
        <begin position="407"/>
        <end position="430"/>
    </location>
</feature>
<accession>A0A2H3CY22</accession>
<feature type="compositionally biased region" description="Acidic residues" evidence="1">
    <location>
        <begin position="128"/>
        <end position="140"/>
    </location>
</feature>
<keyword evidence="3" id="KW-1185">Reference proteome</keyword>
<feature type="region of interest" description="Disordered" evidence="1">
    <location>
        <begin position="1"/>
        <end position="173"/>
    </location>
</feature>
<dbReference type="InParanoid" id="A0A2H3CY22"/>
<feature type="region of interest" description="Disordered" evidence="1">
    <location>
        <begin position="208"/>
        <end position="228"/>
    </location>
</feature>
<gene>
    <name evidence="2" type="ORF">ARMGADRAFT_1091077</name>
</gene>
<dbReference type="OMA" id="IRIQSSH"/>
<name>A0A2H3CY22_ARMGA</name>
<dbReference type="STRING" id="47427.A0A2H3CY22"/>
<evidence type="ECO:0000313" key="2">
    <source>
        <dbReference type="EMBL" id="PBK81677.1"/>
    </source>
</evidence>
<evidence type="ECO:0000313" key="3">
    <source>
        <dbReference type="Proteomes" id="UP000217790"/>
    </source>
</evidence>
<dbReference type="Proteomes" id="UP000217790">
    <property type="component" value="Unassembled WGS sequence"/>
</dbReference>
<reference evidence="3" key="1">
    <citation type="journal article" date="2017" name="Nat. Ecol. Evol.">
        <title>Genome expansion and lineage-specific genetic innovations in the forest pathogenic fungi Armillaria.</title>
        <authorList>
            <person name="Sipos G."/>
            <person name="Prasanna A.N."/>
            <person name="Walter M.C."/>
            <person name="O'Connor E."/>
            <person name="Balint B."/>
            <person name="Krizsan K."/>
            <person name="Kiss B."/>
            <person name="Hess J."/>
            <person name="Varga T."/>
            <person name="Slot J."/>
            <person name="Riley R."/>
            <person name="Boka B."/>
            <person name="Rigling D."/>
            <person name="Barry K."/>
            <person name="Lee J."/>
            <person name="Mihaltcheva S."/>
            <person name="LaButti K."/>
            <person name="Lipzen A."/>
            <person name="Waldron R."/>
            <person name="Moloney N.M."/>
            <person name="Sperisen C."/>
            <person name="Kredics L."/>
            <person name="Vagvoelgyi C."/>
            <person name="Patrignani A."/>
            <person name="Fitzpatrick D."/>
            <person name="Nagy I."/>
            <person name="Doyle S."/>
            <person name="Anderson J.B."/>
            <person name="Grigoriev I.V."/>
            <person name="Gueldener U."/>
            <person name="Muensterkoetter M."/>
            <person name="Nagy L.G."/>
        </authorList>
    </citation>
    <scope>NUCLEOTIDE SEQUENCE [LARGE SCALE GENOMIC DNA]</scope>
    <source>
        <strain evidence="3">Ar21-2</strain>
    </source>
</reference>
<sequence length="444" mass="48107">MAPQKKVTPTPITSQAVQPSVDALLRQAASTQPIDLPKTMPPPGSSGTFQKDWSSPLHRKPGQQFKIGPPKDTTHSEAPTRASSHAFAIDATARPNVIRGPNPNLDSLQEGNVLVPSTDGKPLFLPGTDDEEEQAQEDLVETGRVDEEVAGTDGEEGAQSSDEATSPPPTNMARRLRQEPRFSFIFNETTGDFIESHPTIFLPRPALPTSQSQVPCQSARSHTSPTNPTAAYFKAVQSSKPDAKKKRKDAKSKGKISETVDKLAVKKLKLKGHHVDDVEVVLTLGVSRGGFGEKVLLAAKAIKNGIKSIGVLKVDQDFGEFMEVDQSYWSKAVVPFVDEVAVLNPVEHYRPKGSDTVNTFEATLNAIEANNAAITEITQQYLAGLSLFTHTDNIHAQASHLRGCLDSIEEGEDDNNDESEEDEVPDDIAEGESSPSKKRKHRSG</sequence>